<comment type="subunit">
    <text evidence="11">Homodimer.</text>
</comment>
<dbReference type="AlphaFoldDB" id="A0A399J7Q1"/>
<evidence type="ECO:0000256" key="3">
    <source>
        <dbReference type="ARBA" id="ARBA00004496"/>
    </source>
</evidence>
<comment type="similarity">
    <text evidence="5 11">Belongs to the purine/pyrimidine phosphoribosyltransferase family.</text>
</comment>
<keyword evidence="8 11" id="KW-0328">Glycosyltransferase</keyword>
<keyword evidence="9 11" id="KW-0808">Transferase</keyword>
<dbReference type="Proteomes" id="UP000265419">
    <property type="component" value="Unassembled WGS sequence"/>
</dbReference>
<dbReference type="PANTHER" id="PTHR32315:SF3">
    <property type="entry name" value="ADENINE PHOSPHORIBOSYLTRANSFERASE"/>
    <property type="match status" value="1"/>
</dbReference>
<sequence length="175" mass="18419">MLEPIEALLDRLCAVVPDYPEPGISFKDLTPVFADAEGLRRIVDALAAPFEGRFDAVAGMEARGFLLASAVAYATGTGLLTVRKGGKLPREVFCRDYELEYGTASLEIHQDALHPGARVLLIDDVLATGGTMEAAASLVEQAGGAVAGVAVVLELEALAGREKLAGREVVSLQRV</sequence>
<name>A0A399J7Q1_9MICC</name>
<comment type="caution">
    <text evidence="13">The sequence shown here is derived from an EMBL/GenBank/DDBJ whole genome shotgun (WGS) entry which is preliminary data.</text>
</comment>
<evidence type="ECO:0000313" key="13">
    <source>
        <dbReference type="EMBL" id="RII41531.1"/>
    </source>
</evidence>
<comment type="subcellular location">
    <subcellularLocation>
        <location evidence="3 11">Cytoplasm</location>
    </subcellularLocation>
</comment>
<dbReference type="FunFam" id="3.40.50.2020:FF:000021">
    <property type="entry name" value="Adenine phosphoribosyltransferase"/>
    <property type="match status" value="1"/>
</dbReference>
<comment type="catalytic activity">
    <reaction evidence="1 11">
        <text>AMP + diphosphate = 5-phospho-alpha-D-ribose 1-diphosphate + adenine</text>
        <dbReference type="Rhea" id="RHEA:16609"/>
        <dbReference type="ChEBI" id="CHEBI:16708"/>
        <dbReference type="ChEBI" id="CHEBI:33019"/>
        <dbReference type="ChEBI" id="CHEBI:58017"/>
        <dbReference type="ChEBI" id="CHEBI:456215"/>
        <dbReference type="EC" id="2.4.2.7"/>
    </reaction>
</comment>
<protein>
    <recommendedName>
        <fullName evidence="6 11">Adenine phosphoribosyltransferase</fullName>
        <shortName evidence="11">APRT</shortName>
        <ecNumber evidence="6 11">2.4.2.7</ecNumber>
    </recommendedName>
</protein>
<dbReference type="GO" id="GO:0006166">
    <property type="term" value="P:purine ribonucleoside salvage"/>
    <property type="evidence" value="ECO:0007669"/>
    <property type="project" value="UniProtKB-UniRule"/>
</dbReference>
<comment type="function">
    <text evidence="2 11">Catalyzes a salvage reaction resulting in the formation of AMP, that is energically less costly than de novo synthesis.</text>
</comment>
<dbReference type="NCBIfam" id="NF002634">
    <property type="entry name" value="PRK02304.1-3"/>
    <property type="match status" value="1"/>
</dbReference>
<dbReference type="InterPro" id="IPR000836">
    <property type="entry name" value="PRTase_dom"/>
</dbReference>
<evidence type="ECO:0000256" key="7">
    <source>
        <dbReference type="ARBA" id="ARBA00022490"/>
    </source>
</evidence>
<accession>A0A399J7Q1</accession>
<evidence type="ECO:0000256" key="4">
    <source>
        <dbReference type="ARBA" id="ARBA00004659"/>
    </source>
</evidence>
<dbReference type="SUPFAM" id="SSF53271">
    <property type="entry name" value="PRTase-like"/>
    <property type="match status" value="1"/>
</dbReference>
<feature type="domain" description="Phosphoribosyltransferase" evidence="12">
    <location>
        <begin position="50"/>
        <end position="154"/>
    </location>
</feature>
<dbReference type="Pfam" id="PF00156">
    <property type="entry name" value="Pribosyltran"/>
    <property type="match status" value="1"/>
</dbReference>
<evidence type="ECO:0000256" key="1">
    <source>
        <dbReference type="ARBA" id="ARBA00000868"/>
    </source>
</evidence>
<evidence type="ECO:0000256" key="9">
    <source>
        <dbReference type="ARBA" id="ARBA00022679"/>
    </source>
</evidence>
<dbReference type="PANTHER" id="PTHR32315">
    <property type="entry name" value="ADENINE PHOSPHORIBOSYLTRANSFERASE"/>
    <property type="match status" value="1"/>
</dbReference>
<evidence type="ECO:0000313" key="14">
    <source>
        <dbReference type="Proteomes" id="UP000265419"/>
    </source>
</evidence>
<dbReference type="CDD" id="cd06223">
    <property type="entry name" value="PRTases_typeI"/>
    <property type="match status" value="1"/>
</dbReference>
<keyword evidence="14" id="KW-1185">Reference proteome</keyword>
<evidence type="ECO:0000256" key="2">
    <source>
        <dbReference type="ARBA" id="ARBA00003968"/>
    </source>
</evidence>
<dbReference type="Gene3D" id="3.40.50.2020">
    <property type="match status" value="1"/>
</dbReference>
<evidence type="ECO:0000256" key="10">
    <source>
        <dbReference type="ARBA" id="ARBA00022726"/>
    </source>
</evidence>
<evidence type="ECO:0000259" key="12">
    <source>
        <dbReference type="Pfam" id="PF00156"/>
    </source>
</evidence>
<evidence type="ECO:0000256" key="6">
    <source>
        <dbReference type="ARBA" id="ARBA00011893"/>
    </source>
</evidence>
<comment type="pathway">
    <text evidence="4 11">Purine metabolism; AMP biosynthesis via salvage pathway; AMP from adenine: step 1/1.</text>
</comment>
<dbReference type="GO" id="GO:0005737">
    <property type="term" value="C:cytoplasm"/>
    <property type="evidence" value="ECO:0007669"/>
    <property type="project" value="UniProtKB-SubCell"/>
</dbReference>
<dbReference type="GO" id="GO:0016208">
    <property type="term" value="F:AMP binding"/>
    <property type="evidence" value="ECO:0007669"/>
    <property type="project" value="TreeGrafter"/>
</dbReference>
<keyword evidence="10 11" id="KW-0660">Purine salvage</keyword>
<proteinExistence type="inferred from homology"/>
<dbReference type="InterPro" id="IPR029057">
    <property type="entry name" value="PRTase-like"/>
</dbReference>
<dbReference type="GO" id="GO:0006168">
    <property type="term" value="P:adenine salvage"/>
    <property type="evidence" value="ECO:0007669"/>
    <property type="project" value="InterPro"/>
</dbReference>
<dbReference type="GO" id="GO:0003999">
    <property type="term" value="F:adenine phosphoribosyltransferase activity"/>
    <property type="evidence" value="ECO:0007669"/>
    <property type="project" value="UniProtKB-UniRule"/>
</dbReference>
<gene>
    <name evidence="11" type="primary">apt</name>
    <name evidence="13" type="ORF">DWB68_12415</name>
</gene>
<keyword evidence="7 11" id="KW-0963">Cytoplasm</keyword>
<dbReference type="NCBIfam" id="TIGR01090">
    <property type="entry name" value="apt"/>
    <property type="match status" value="1"/>
</dbReference>
<dbReference type="UniPathway" id="UPA00588">
    <property type="reaction ID" value="UER00646"/>
</dbReference>
<dbReference type="NCBIfam" id="NF002636">
    <property type="entry name" value="PRK02304.1-5"/>
    <property type="match status" value="1"/>
</dbReference>
<reference evidence="13 14" key="1">
    <citation type="submission" date="2018-07" db="EMBL/GenBank/DDBJ databases">
        <title>Arthrobacter sp. nov., isolated from raw cow's milk with high bacterial count.</title>
        <authorList>
            <person name="Hahne J."/>
            <person name="Isele D."/>
            <person name="Lipski A."/>
        </authorList>
    </citation>
    <scope>NUCLEOTIDE SEQUENCE [LARGE SCALE GENOMIC DNA]</scope>
    <source>
        <strain evidence="13 14">JZ R-35</strain>
    </source>
</reference>
<evidence type="ECO:0000256" key="8">
    <source>
        <dbReference type="ARBA" id="ARBA00022676"/>
    </source>
</evidence>
<evidence type="ECO:0000256" key="5">
    <source>
        <dbReference type="ARBA" id="ARBA00008391"/>
    </source>
</evidence>
<evidence type="ECO:0000256" key="11">
    <source>
        <dbReference type="HAMAP-Rule" id="MF_00004"/>
    </source>
</evidence>
<dbReference type="InterPro" id="IPR005764">
    <property type="entry name" value="Ade_phspho_trans"/>
</dbReference>
<dbReference type="GO" id="GO:0044209">
    <property type="term" value="P:AMP salvage"/>
    <property type="evidence" value="ECO:0007669"/>
    <property type="project" value="UniProtKB-UniRule"/>
</dbReference>
<dbReference type="EC" id="2.4.2.7" evidence="6 11"/>
<dbReference type="InterPro" id="IPR050054">
    <property type="entry name" value="UPRTase/APRTase"/>
</dbReference>
<organism evidence="13 14">
    <name type="scientific">Galactobacter valiniphilus</name>
    <dbReference type="NCBI Taxonomy" id="2676122"/>
    <lineage>
        <taxon>Bacteria</taxon>
        <taxon>Bacillati</taxon>
        <taxon>Actinomycetota</taxon>
        <taxon>Actinomycetes</taxon>
        <taxon>Micrococcales</taxon>
        <taxon>Micrococcaceae</taxon>
        <taxon>Galactobacter</taxon>
    </lineage>
</organism>
<dbReference type="GO" id="GO:0002055">
    <property type="term" value="F:adenine binding"/>
    <property type="evidence" value="ECO:0007669"/>
    <property type="project" value="TreeGrafter"/>
</dbReference>
<dbReference type="EMBL" id="QQXK01000026">
    <property type="protein sequence ID" value="RII41531.1"/>
    <property type="molecule type" value="Genomic_DNA"/>
</dbReference>
<dbReference type="HAMAP" id="MF_00004">
    <property type="entry name" value="Aden_phosphoribosyltr"/>
    <property type="match status" value="1"/>
</dbReference>